<evidence type="ECO:0000256" key="3">
    <source>
        <dbReference type="ARBA" id="ARBA00023002"/>
    </source>
</evidence>
<dbReference type="SUPFAM" id="SSF53720">
    <property type="entry name" value="ALDH-like"/>
    <property type="match status" value="1"/>
</dbReference>
<dbReference type="EMBL" id="KB096900">
    <property type="protein sequence ID" value="ESO00563.1"/>
    <property type="molecule type" value="Genomic_DNA"/>
</dbReference>
<dbReference type="InterPro" id="IPR010061">
    <property type="entry name" value="MeMal-semiAld_DH"/>
</dbReference>
<dbReference type="OMA" id="GGAKNHI"/>
<dbReference type="PANTHER" id="PTHR43866">
    <property type="entry name" value="MALONATE-SEMIALDEHYDE DEHYDROGENASE"/>
    <property type="match status" value="1"/>
</dbReference>
<dbReference type="CTD" id="20210286"/>
<dbReference type="NCBIfam" id="TIGR01722">
    <property type="entry name" value="MMSDH"/>
    <property type="match status" value="1"/>
</dbReference>
<dbReference type="Proteomes" id="UP000015101">
    <property type="component" value="Unassembled WGS sequence"/>
</dbReference>
<sequence length="534" mass="57886">MPGVHLIRRVFGSNSLKLSHSIHLQQKFYASSCSIPNVKLFLNGSFKESQSKKWIDLHNPATNEVICRVPESTNDEMLDAVKSCKEAFKTWSKTTVMKRQECMFNLQHLVKANMDKLAANITLEQGKTLDDARGDVMRGLQVVEHCCSITSLILGDSLMNISSAMDTISYRVPLGVTAGITPFNFPAMIPMWMFPMSIVCGNTMVIKPSERDPGATMLLMELCNQAGIPPGVVNVIHGAKDAVNFLCDNPDIKSISFVGSDQAGKYIYGRGSANGKKVQSNMGAKNHGVVLPDANKEATLAALTGAAFGAAGQRCMALSTVVWVGESKNWISELIERAKKLKVNAGHEKGADLGPMISPKAKSRAIDLISSGIKEGAEVLLDGRDIVVPGYEKGNFLGPTVLHGVKPTFECYKEEIFGPVLCSLEADTLDEAISIVNSNPYGNGTAIFTTNGAAARRFSENIDVGQVGINVPIPVPLPMFSFTGSRGSFWGDSNFYGKQGINFYTQIKTVIQHWRSEDAVASQQTSPTVMPVQR</sequence>
<reference evidence="9" key="3">
    <citation type="submission" date="2015-06" db="UniProtKB">
        <authorList>
            <consortium name="EnsemblMetazoa"/>
        </authorList>
    </citation>
    <scope>IDENTIFICATION</scope>
</reference>
<dbReference type="FunFam" id="3.40.309.10:FF:000002">
    <property type="entry name" value="Methylmalonate-semialdehyde dehydrogenase (Acylating)"/>
    <property type="match status" value="1"/>
</dbReference>
<dbReference type="HOGENOM" id="CLU_005391_1_10_1"/>
<protein>
    <recommendedName>
        <fullName evidence="2">methylmalonate-semialdehyde dehydrogenase (CoA acylating)</fullName>
        <ecNumber evidence="2">1.2.1.27</ecNumber>
    </recommendedName>
</protein>
<keyword evidence="10" id="KW-1185">Reference proteome</keyword>
<dbReference type="InterPro" id="IPR016163">
    <property type="entry name" value="Ald_DH_C"/>
</dbReference>
<dbReference type="EnsemblMetazoa" id="HelroT185751">
    <property type="protein sequence ID" value="HelroP185751"/>
    <property type="gene ID" value="HelroG185751"/>
</dbReference>
<dbReference type="InterPro" id="IPR015590">
    <property type="entry name" value="Aldehyde_DH_dom"/>
</dbReference>
<reference evidence="8 10" key="2">
    <citation type="journal article" date="2013" name="Nature">
        <title>Insights into bilaterian evolution from three spiralian genomes.</title>
        <authorList>
            <person name="Simakov O."/>
            <person name="Marletaz F."/>
            <person name="Cho S.J."/>
            <person name="Edsinger-Gonzales E."/>
            <person name="Havlak P."/>
            <person name="Hellsten U."/>
            <person name="Kuo D.H."/>
            <person name="Larsson T."/>
            <person name="Lv J."/>
            <person name="Arendt D."/>
            <person name="Savage R."/>
            <person name="Osoegawa K."/>
            <person name="de Jong P."/>
            <person name="Grimwood J."/>
            <person name="Chapman J.A."/>
            <person name="Shapiro H."/>
            <person name="Aerts A."/>
            <person name="Otillar R.P."/>
            <person name="Terry A.Y."/>
            <person name="Boore J.L."/>
            <person name="Grigoriev I.V."/>
            <person name="Lindberg D.R."/>
            <person name="Seaver E.C."/>
            <person name="Weisblat D.A."/>
            <person name="Putnam N.H."/>
            <person name="Rokhsar D.S."/>
        </authorList>
    </citation>
    <scope>NUCLEOTIDE SEQUENCE</scope>
</reference>
<dbReference type="Pfam" id="PF00171">
    <property type="entry name" value="Aldedh"/>
    <property type="match status" value="1"/>
</dbReference>
<dbReference type="KEGG" id="hro:HELRODRAFT_185751"/>
<comment type="catalytic activity">
    <reaction evidence="6">
        <text>3-oxopropanoate + NAD(+) + CoA + H2O = hydrogencarbonate + acetyl-CoA + NADH + H(+)</text>
        <dbReference type="Rhea" id="RHEA:76615"/>
        <dbReference type="ChEBI" id="CHEBI:15377"/>
        <dbReference type="ChEBI" id="CHEBI:15378"/>
        <dbReference type="ChEBI" id="CHEBI:17544"/>
        <dbReference type="ChEBI" id="CHEBI:33190"/>
        <dbReference type="ChEBI" id="CHEBI:57287"/>
        <dbReference type="ChEBI" id="CHEBI:57288"/>
        <dbReference type="ChEBI" id="CHEBI:57540"/>
        <dbReference type="ChEBI" id="CHEBI:57945"/>
        <dbReference type="EC" id="1.2.1.27"/>
    </reaction>
    <physiologicalReaction direction="left-to-right" evidence="6">
        <dbReference type="Rhea" id="RHEA:76616"/>
    </physiologicalReaction>
</comment>
<dbReference type="PANTHER" id="PTHR43866:SF3">
    <property type="entry name" value="METHYLMALONATE-SEMIALDEHYDE DEHYDROGENASE [ACYLATING], MITOCHONDRIAL"/>
    <property type="match status" value="1"/>
</dbReference>
<organism evidence="9 10">
    <name type="scientific">Helobdella robusta</name>
    <name type="common">Californian leech</name>
    <dbReference type="NCBI Taxonomy" id="6412"/>
    <lineage>
        <taxon>Eukaryota</taxon>
        <taxon>Metazoa</taxon>
        <taxon>Spiralia</taxon>
        <taxon>Lophotrochozoa</taxon>
        <taxon>Annelida</taxon>
        <taxon>Clitellata</taxon>
        <taxon>Hirudinea</taxon>
        <taxon>Rhynchobdellida</taxon>
        <taxon>Glossiphoniidae</taxon>
        <taxon>Helobdella</taxon>
    </lineage>
</organism>
<dbReference type="STRING" id="6412.T1FN88"/>
<evidence type="ECO:0000313" key="9">
    <source>
        <dbReference type="EnsemblMetazoa" id="HelroP185751"/>
    </source>
</evidence>
<feature type="domain" description="Aldehyde dehydrogenase" evidence="7">
    <location>
        <begin position="47"/>
        <end position="510"/>
    </location>
</feature>
<comment type="similarity">
    <text evidence="1">Belongs to the aldehyde dehydrogenase family.</text>
</comment>
<dbReference type="AlphaFoldDB" id="T1FN88"/>
<evidence type="ECO:0000313" key="10">
    <source>
        <dbReference type="Proteomes" id="UP000015101"/>
    </source>
</evidence>
<dbReference type="FunCoup" id="T1FN88">
    <property type="interactions" value="1100"/>
</dbReference>
<dbReference type="InterPro" id="IPR016162">
    <property type="entry name" value="Ald_DH_N"/>
</dbReference>
<dbReference type="GO" id="GO:0005739">
    <property type="term" value="C:mitochondrion"/>
    <property type="evidence" value="ECO:0000318"/>
    <property type="project" value="GO_Central"/>
</dbReference>
<keyword evidence="3" id="KW-0560">Oxidoreductase</keyword>
<dbReference type="EC" id="1.2.1.27" evidence="2"/>
<gene>
    <name evidence="9" type="primary">20210286</name>
    <name evidence="8" type="ORF">HELRODRAFT_185751</name>
</gene>
<dbReference type="OrthoDB" id="310895at2759"/>
<dbReference type="EMBL" id="AMQM01005314">
    <property type="status" value="NOT_ANNOTATED_CDS"/>
    <property type="molecule type" value="Genomic_DNA"/>
</dbReference>
<dbReference type="InParanoid" id="T1FN88"/>
<keyword evidence="4" id="KW-0520">NAD</keyword>
<evidence type="ECO:0000256" key="1">
    <source>
        <dbReference type="ARBA" id="ARBA00009986"/>
    </source>
</evidence>
<dbReference type="CDD" id="cd07085">
    <property type="entry name" value="ALDH_F6_MMSDH"/>
    <property type="match status" value="1"/>
</dbReference>
<dbReference type="InterPro" id="IPR016161">
    <property type="entry name" value="Ald_DH/histidinol_DH"/>
</dbReference>
<dbReference type="Gene3D" id="3.40.605.10">
    <property type="entry name" value="Aldehyde Dehydrogenase, Chain A, domain 1"/>
    <property type="match status" value="1"/>
</dbReference>
<dbReference type="FunFam" id="3.40.605.10:FF:000003">
    <property type="entry name" value="Methylmalonate-semialdehyde dehydrogenase [acylating]"/>
    <property type="match status" value="1"/>
</dbReference>
<reference evidence="10" key="1">
    <citation type="submission" date="2012-12" db="EMBL/GenBank/DDBJ databases">
        <authorList>
            <person name="Hellsten U."/>
            <person name="Grimwood J."/>
            <person name="Chapman J.A."/>
            <person name="Shapiro H."/>
            <person name="Aerts A."/>
            <person name="Otillar R.P."/>
            <person name="Terry A.Y."/>
            <person name="Boore J.L."/>
            <person name="Simakov O."/>
            <person name="Marletaz F."/>
            <person name="Cho S.-J."/>
            <person name="Edsinger-Gonzales E."/>
            <person name="Havlak P."/>
            <person name="Kuo D.-H."/>
            <person name="Larsson T."/>
            <person name="Lv J."/>
            <person name="Arendt D."/>
            <person name="Savage R."/>
            <person name="Osoegawa K."/>
            <person name="de Jong P."/>
            <person name="Lindberg D.R."/>
            <person name="Seaver E.C."/>
            <person name="Weisblat D.A."/>
            <person name="Putnam N.H."/>
            <person name="Grigoriev I.V."/>
            <person name="Rokhsar D.S."/>
        </authorList>
    </citation>
    <scope>NUCLEOTIDE SEQUENCE</scope>
</reference>
<dbReference type="Gene3D" id="3.40.309.10">
    <property type="entry name" value="Aldehyde Dehydrogenase, Chain A, domain 2"/>
    <property type="match status" value="1"/>
</dbReference>
<dbReference type="PROSITE" id="PS00070">
    <property type="entry name" value="ALDEHYDE_DEHYDR_CYS"/>
    <property type="match status" value="1"/>
</dbReference>
<dbReference type="GO" id="GO:0006574">
    <property type="term" value="P:L-valine catabolic process"/>
    <property type="evidence" value="ECO:0000318"/>
    <property type="project" value="GO_Central"/>
</dbReference>
<proteinExistence type="inferred from homology"/>
<evidence type="ECO:0000313" key="8">
    <source>
        <dbReference type="EMBL" id="ESO00563.1"/>
    </source>
</evidence>
<name>T1FN88_HELRO</name>
<evidence type="ECO:0000259" key="7">
    <source>
        <dbReference type="Pfam" id="PF00171"/>
    </source>
</evidence>
<dbReference type="GO" id="GO:0006210">
    <property type="term" value="P:thymine catabolic process"/>
    <property type="evidence" value="ECO:0000318"/>
    <property type="project" value="GO_Central"/>
</dbReference>
<comment type="catalytic activity">
    <reaction evidence="5">
        <text>2-methyl-3-oxopropanoate + NAD(+) + CoA + H2O = propanoyl-CoA + hydrogencarbonate + NADH + H(+)</text>
        <dbReference type="Rhea" id="RHEA:20804"/>
        <dbReference type="ChEBI" id="CHEBI:15377"/>
        <dbReference type="ChEBI" id="CHEBI:15378"/>
        <dbReference type="ChEBI" id="CHEBI:17544"/>
        <dbReference type="ChEBI" id="CHEBI:57287"/>
        <dbReference type="ChEBI" id="CHEBI:57392"/>
        <dbReference type="ChEBI" id="CHEBI:57540"/>
        <dbReference type="ChEBI" id="CHEBI:57700"/>
        <dbReference type="ChEBI" id="CHEBI:57945"/>
        <dbReference type="EC" id="1.2.1.27"/>
    </reaction>
    <physiologicalReaction direction="left-to-right" evidence="5">
        <dbReference type="Rhea" id="RHEA:20805"/>
    </physiologicalReaction>
</comment>
<evidence type="ECO:0000256" key="6">
    <source>
        <dbReference type="ARBA" id="ARBA00048821"/>
    </source>
</evidence>
<dbReference type="GO" id="GO:0004491">
    <property type="term" value="F:methylmalonate-semialdehyde dehydrogenase (acylating, NAD) activity"/>
    <property type="evidence" value="ECO:0000318"/>
    <property type="project" value="GO_Central"/>
</dbReference>
<dbReference type="RefSeq" id="XP_009021200.1">
    <property type="nucleotide sequence ID" value="XM_009022952.1"/>
</dbReference>
<evidence type="ECO:0000256" key="5">
    <source>
        <dbReference type="ARBA" id="ARBA00047644"/>
    </source>
</evidence>
<evidence type="ECO:0000256" key="4">
    <source>
        <dbReference type="ARBA" id="ARBA00023027"/>
    </source>
</evidence>
<dbReference type="GeneID" id="20210286"/>
<dbReference type="eggNOG" id="KOG2449">
    <property type="taxonomic scope" value="Eukaryota"/>
</dbReference>
<evidence type="ECO:0000256" key="2">
    <source>
        <dbReference type="ARBA" id="ARBA00013048"/>
    </source>
</evidence>
<accession>T1FN88</accession>
<dbReference type="InterPro" id="IPR016160">
    <property type="entry name" value="Ald_DH_CS_CYS"/>
</dbReference>